<dbReference type="SMART" id="SM00849">
    <property type="entry name" value="Lactamase_B"/>
    <property type="match status" value="1"/>
</dbReference>
<dbReference type="GO" id="GO:0046872">
    <property type="term" value="F:metal ion binding"/>
    <property type="evidence" value="ECO:0007669"/>
    <property type="project" value="UniProtKB-KW"/>
</dbReference>
<dbReference type="InterPro" id="IPR036866">
    <property type="entry name" value="RibonucZ/Hydroxyglut_hydro"/>
</dbReference>
<organism evidence="6">
    <name type="scientific">Klebsiella pneumoniae</name>
    <dbReference type="NCBI Taxonomy" id="573"/>
    <lineage>
        <taxon>Bacteria</taxon>
        <taxon>Pseudomonadati</taxon>
        <taxon>Pseudomonadota</taxon>
        <taxon>Gammaproteobacteria</taxon>
        <taxon>Enterobacterales</taxon>
        <taxon>Enterobacteriaceae</taxon>
        <taxon>Klebsiella/Raoultella group</taxon>
        <taxon>Klebsiella</taxon>
        <taxon>Klebsiella pneumoniae complex</taxon>
    </lineage>
</organism>
<dbReference type="InterPro" id="IPR051013">
    <property type="entry name" value="MBL_superfamily_lactonases"/>
</dbReference>
<evidence type="ECO:0000313" key="6">
    <source>
        <dbReference type="EMBL" id="VGM34751.1"/>
    </source>
</evidence>
<dbReference type="Pfam" id="PF00753">
    <property type="entry name" value="Lactamase_B"/>
    <property type="match status" value="1"/>
</dbReference>
<dbReference type="CDD" id="cd07720">
    <property type="entry name" value="OPHC2-like_MBL-fold"/>
    <property type="match status" value="1"/>
</dbReference>
<accession>A0A486U8P3</accession>
<dbReference type="AlphaFoldDB" id="A0A486U8P3"/>
<evidence type="ECO:0000256" key="2">
    <source>
        <dbReference type="ARBA" id="ARBA00022723"/>
    </source>
</evidence>
<keyword evidence="2" id="KW-0479">Metal-binding</keyword>
<dbReference type="Gene3D" id="3.60.15.10">
    <property type="entry name" value="Ribonuclease Z/Hydroxyacylglutathione hydrolase-like"/>
    <property type="match status" value="1"/>
</dbReference>
<evidence type="ECO:0000259" key="5">
    <source>
        <dbReference type="SMART" id="SM00849"/>
    </source>
</evidence>
<feature type="domain" description="Metallo-beta-lactamase" evidence="5">
    <location>
        <begin position="55"/>
        <end position="257"/>
    </location>
</feature>
<dbReference type="PANTHER" id="PTHR42978">
    <property type="entry name" value="QUORUM-QUENCHING LACTONASE YTNP-RELATED-RELATED"/>
    <property type="match status" value="1"/>
</dbReference>
<evidence type="ECO:0000256" key="4">
    <source>
        <dbReference type="ARBA" id="ARBA00022833"/>
    </source>
</evidence>
<sequence length="278" mass="29463">MTPAPFYTLTAGDLTVTAVSDGQMSAPLSLLSGITPEEAEHLQRNAGLASPEVIAIGAYLIRGRGHTVLVDTGTGGVNGVGGALIANLALLGVRPEEIDTILLTHAHPDHIGGLLTATDAPAYPNATVFLPSRERAYWLAASTFDNASDRGRRNVLLVHRVLAICAAQIREVDGEETVAGIHPCPLPGHTPGHTGYRLEAGDTSLLIWGDIVHFPTIQTTRPSVSVAFDIDPEQARRTRESLLRLAASEQWLIAGMHLGLPGFARVVETPSGYLLQSV</sequence>
<protein>
    <submittedName>
        <fullName evidence="6">Metallo-beta-lactamase</fullName>
    </submittedName>
</protein>
<dbReference type="PANTHER" id="PTHR42978:SF6">
    <property type="entry name" value="QUORUM-QUENCHING LACTONASE YTNP-RELATED"/>
    <property type="match status" value="1"/>
</dbReference>
<proteinExistence type="inferred from homology"/>
<keyword evidence="4" id="KW-0862">Zinc</keyword>
<reference evidence="6" key="1">
    <citation type="submission" date="2019-03" db="EMBL/GenBank/DDBJ databases">
        <authorList>
            <consortium name="Pathogen Informatics"/>
        </authorList>
    </citation>
    <scope>NUCLEOTIDE SEQUENCE</scope>
    <source>
        <strain evidence="6">5012STDY7626362</strain>
    </source>
</reference>
<dbReference type="EMBL" id="CAAHDH010000001">
    <property type="protein sequence ID" value="VGM34751.1"/>
    <property type="molecule type" value="Genomic_DNA"/>
</dbReference>
<gene>
    <name evidence="6" type="ORF">SAMEA4873563_00633</name>
</gene>
<dbReference type="SUPFAM" id="SSF56281">
    <property type="entry name" value="Metallo-hydrolase/oxidoreductase"/>
    <property type="match status" value="1"/>
</dbReference>
<keyword evidence="3" id="KW-0378">Hydrolase</keyword>
<name>A0A486U8P3_KLEPN</name>
<evidence type="ECO:0000256" key="1">
    <source>
        <dbReference type="ARBA" id="ARBA00007749"/>
    </source>
</evidence>
<evidence type="ECO:0000256" key="3">
    <source>
        <dbReference type="ARBA" id="ARBA00022801"/>
    </source>
</evidence>
<dbReference type="GO" id="GO:0016787">
    <property type="term" value="F:hydrolase activity"/>
    <property type="evidence" value="ECO:0007669"/>
    <property type="project" value="UniProtKB-KW"/>
</dbReference>
<comment type="similarity">
    <text evidence="1">Belongs to the metallo-beta-lactamase superfamily.</text>
</comment>
<dbReference type="InterPro" id="IPR001279">
    <property type="entry name" value="Metallo-B-lactamas"/>
</dbReference>